<feature type="domain" description="Sushi" evidence="13">
    <location>
        <begin position="1821"/>
        <end position="1873"/>
    </location>
</feature>
<dbReference type="InterPro" id="IPR001759">
    <property type="entry name" value="PTX_dom"/>
</dbReference>
<feature type="disulfide bond" evidence="8">
    <location>
        <begin position="257"/>
        <end position="284"/>
    </location>
</feature>
<dbReference type="InterPro" id="IPR009030">
    <property type="entry name" value="Growth_fac_rcpt_cys_sf"/>
</dbReference>
<feature type="domain" description="HYR" evidence="12">
    <location>
        <begin position="494"/>
        <end position="576"/>
    </location>
</feature>
<dbReference type="SMART" id="SM00159">
    <property type="entry name" value="PTX"/>
    <property type="match status" value="1"/>
</dbReference>
<evidence type="ECO:0000256" key="7">
    <source>
        <dbReference type="PROSITE-ProRule" id="PRU00076"/>
    </source>
</evidence>
<dbReference type="PROSITE" id="PS50234">
    <property type="entry name" value="VWFA"/>
    <property type="match status" value="1"/>
</dbReference>
<feature type="domain" description="Pentraxin (PTX)" evidence="14">
    <location>
        <begin position="1168"/>
        <end position="1375"/>
    </location>
</feature>
<dbReference type="Pfam" id="PF07645">
    <property type="entry name" value="EGF_CA"/>
    <property type="match status" value="1"/>
</dbReference>
<feature type="domain" description="Sushi" evidence="13">
    <location>
        <begin position="347"/>
        <end position="411"/>
    </location>
</feature>
<feature type="domain" description="Sushi" evidence="13">
    <location>
        <begin position="1688"/>
        <end position="1755"/>
    </location>
</feature>
<evidence type="ECO:0000256" key="4">
    <source>
        <dbReference type="ARBA" id="ARBA00022737"/>
    </source>
</evidence>
<dbReference type="Pfam" id="PF07699">
    <property type="entry name" value="Ephrin_rec_like"/>
    <property type="match status" value="3"/>
</dbReference>
<keyword evidence="2 8" id="KW-0768">Sushi</keyword>
<evidence type="ECO:0000256" key="5">
    <source>
        <dbReference type="ARBA" id="ARBA00023157"/>
    </source>
</evidence>
<dbReference type="PANTHER" id="PTHR46393">
    <property type="entry name" value="SUSHI DOMAIN-CONTAINING PROTEIN"/>
    <property type="match status" value="1"/>
</dbReference>
<evidence type="ECO:0000259" key="12">
    <source>
        <dbReference type="PROSITE" id="PS50825"/>
    </source>
</evidence>
<dbReference type="InterPro" id="IPR013032">
    <property type="entry name" value="EGF-like_CS"/>
</dbReference>
<keyword evidence="3" id="KW-0732">Signal</keyword>
<feature type="domain" description="Sushi" evidence="13">
    <location>
        <begin position="1935"/>
        <end position="1993"/>
    </location>
</feature>
<feature type="domain" description="EGF-like" evidence="10">
    <location>
        <begin position="1092"/>
        <end position="1121"/>
    </location>
</feature>
<feature type="domain" description="Sushi" evidence="13">
    <location>
        <begin position="1502"/>
        <end position="1561"/>
    </location>
</feature>
<evidence type="ECO:0000259" key="14">
    <source>
        <dbReference type="PROSITE" id="PS51828"/>
    </source>
</evidence>
<feature type="domain" description="Sushi" evidence="13">
    <location>
        <begin position="1376"/>
        <end position="1433"/>
    </location>
</feature>
<dbReference type="Pfam" id="PF00008">
    <property type="entry name" value="EGF"/>
    <property type="match status" value="2"/>
</dbReference>
<evidence type="ECO:0000256" key="6">
    <source>
        <dbReference type="ARBA" id="ARBA00023180"/>
    </source>
</evidence>
<dbReference type="RefSeq" id="XP_028967100.1">
    <property type="nucleotide sequence ID" value="XM_029111267.1"/>
</dbReference>
<dbReference type="SUPFAM" id="SSF57184">
    <property type="entry name" value="Growth factor receptor domain"/>
    <property type="match status" value="3"/>
</dbReference>
<feature type="disulfide bond" evidence="7">
    <location>
        <begin position="1153"/>
        <end position="1162"/>
    </location>
</feature>
<dbReference type="InterPro" id="IPR000436">
    <property type="entry name" value="Sushi_SCR_CCP_dom"/>
</dbReference>
<dbReference type="FunFam" id="2.10.25.10:FF:000125">
    <property type="entry name" value="Neurogenic locus notch protein-like"/>
    <property type="match status" value="1"/>
</dbReference>
<dbReference type="GO" id="GO:0005509">
    <property type="term" value="F:calcium ion binding"/>
    <property type="evidence" value="ECO:0007669"/>
    <property type="project" value="InterPro"/>
</dbReference>
<dbReference type="SUPFAM" id="SSF53300">
    <property type="entry name" value="vWA-like"/>
    <property type="match status" value="1"/>
</dbReference>
<keyword evidence="5 7" id="KW-1015">Disulfide bond</keyword>
<feature type="disulfide bond" evidence="7">
    <location>
        <begin position="1111"/>
        <end position="1120"/>
    </location>
</feature>
<evidence type="ECO:0000256" key="9">
    <source>
        <dbReference type="SAM" id="MobiDB-lite"/>
    </source>
</evidence>
<accession>A0AAJ7SEG6</accession>
<dbReference type="InterPro" id="IPR049883">
    <property type="entry name" value="NOTCH1_EGF-like"/>
</dbReference>
<dbReference type="PRINTS" id="PR00895">
    <property type="entry name" value="PENTAXIN"/>
</dbReference>
<dbReference type="InterPro" id="IPR003410">
    <property type="entry name" value="HYR_dom"/>
</dbReference>
<dbReference type="Gene3D" id="2.10.50.10">
    <property type="entry name" value="Tumor Necrosis Factor Receptor, subunit A, domain 2"/>
    <property type="match status" value="3"/>
</dbReference>
<feature type="domain" description="HYR" evidence="12">
    <location>
        <begin position="410"/>
        <end position="493"/>
    </location>
</feature>
<dbReference type="InterPro" id="IPR036465">
    <property type="entry name" value="vWFA_dom_sf"/>
</dbReference>
<evidence type="ECO:0000259" key="11">
    <source>
        <dbReference type="PROSITE" id="PS50234"/>
    </source>
</evidence>
<evidence type="ECO:0000313" key="15">
    <source>
        <dbReference type="Proteomes" id="UP000694867"/>
    </source>
</evidence>
<keyword evidence="15" id="KW-1185">Reference proteome</keyword>
<feature type="disulfide bond" evidence="8">
    <location>
        <begin position="1504"/>
        <end position="1547"/>
    </location>
</feature>
<dbReference type="PROSITE" id="PS01187">
    <property type="entry name" value="EGF_CA"/>
    <property type="match status" value="1"/>
</dbReference>
<feature type="domain" description="EGF-like" evidence="10">
    <location>
        <begin position="976"/>
        <end position="1013"/>
    </location>
</feature>
<feature type="disulfide bond" evidence="8">
    <location>
        <begin position="1404"/>
        <end position="1431"/>
    </location>
</feature>
<comment type="caution">
    <text evidence="7">Lacks conserved residue(s) required for the propagation of feature annotation.</text>
</comment>
<organism evidence="15 16">
    <name type="scientific">Galendromus occidentalis</name>
    <name type="common">western predatory mite</name>
    <dbReference type="NCBI Taxonomy" id="34638"/>
    <lineage>
        <taxon>Eukaryota</taxon>
        <taxon>Metazoa</taxon>
        <taxon>Ecdysozoa</taxon>
        <taxon>Arthropoda</taxon>
        <taxon>Chelicerata</taxon>
        <taxon>Arachnida</taxon>
        <taxon>Acari</taxon>
        <taxon>Parasitiformes</taxon>
        <taxon>Mesostigmata</taxon>
        <taxon>Gamasina</taxon>
        <taxon>Phytoseioidea</taxon>
        <taxon>Phytoseiidae</taxon>
        <taxon>Typhlodrominae</taxon>
        <taxon>Galendromus</taxon>
    </lineage>
</organism>
<dbReference type="PROSITE" id="PS50923">
    <property type="entry name" value="SUSHI"/>
    <property type="match status" value="14"/>
</dbReference>
<dbReference type="Gene3D" id="3.40.50.410">
    <property type="entry name" value="von Willebrand factor, type A domain"/>
    <property type="match status" value="1"/>
</dbReference>
<keyword evidence="1 7" id="KW-0245">EGF-like domain</keyword>
<evidence type="ECO:0000259" key="10">
    <source>
        <dbReference type="PROSITE" id="PS50026"/>
    </source>
</evidence>
<name>A0AAJ7SEG6_9ACAR</name>
<feature type="disulfide bond" evidence="7">
    <location>
        <begin position="1041"/>
        <end position="1050"/>
    </location>
</feature>
<dbReference type="InterPro" id="IPR011641">
    <property type="entry name" value="Tyr-kin_ephrin_A/B_rcpt-like"/>
</dbReference>
<feature type="domain" description="EGF-like" evidence="10">
    <location>
        <begin position="1125"/>
        <end position="1163"/>
    </location>
</feature>
<dbReference type="Pfam" id="PF02494">
    <property type="entry name" value="HYR"/>
    <property type="match status" value="2"/>
</dbReference>
<feature type="domain" description="Sushi" evidence="13">
    <location>
        <begin position="2114"/>
        <end position="2190"/>
    </location>
</feature>
<dbReference type="Pfam" id="PF12661">
    <property type="entry name" value="hEGF"/>
    <property type="match status" value="1"/>
</dbReference>
<dbReference type="FunFam" id="2.10.50.10:FF:000018">
    <property type="entry name" value="Sushi, von Willebrand factor type A, EGF and pentraxin domain-containing 1"/>
    <property type="match status" value="1"/>
</dbReference>
<feature type="disulfide bond" evidence="7">
    <location>
        <begin position="964"/>
        <end position="973"/>
    </location>
</feature>
<dbReference type="CDD" id="cd01450">
    <property type="entry name" value="vWFA_subfamily_ECM"/>
    <property type="match status" value="1"/>
</dbReference>
<dbReference type="GeneID" id="100903123"/>
<dbReference type="PROSITE" id="PS00010">
    <property type="entry name" value="ASX_HYDROXYL"/>
    <property type="match status" value="2"/>
</dbReference>
<dbReference type="SMART" id="SM00179">
    <property type="entry name" value="EGF_CA"/>
    <property type="match status" value="5"/>
</dbReference>
<dbReference type="SUPFAM" id="SSF57196">
    <property type="entry name" value="EGF/Laminin"/>
    <property type="match status" value="3"/>
</dbReference>
<feature type="domain" description="Sushi" evidence="13">
    <location>
        <begin position="577"/>
        <end position="636"/>
    </location>
</feature>
<dbReference type="FunFam" id="2.10.25.10:FF:000472">
    <property type="entry name" value="Uncharacterized protein, isoform A"/>
    <property type="match status" value="1"/>
</dbReference>
<dbReference type="PROSITE" id="PS00022">
    <property type="entry name" value="EGF_1"/>
    <property type="match status" value="6"/>
</dbReference>
<evidence type="ECO:0000259" key="13">
    <source>
        <dbReference type="PROSITE" id="PS50923"/>
    </source>
</evidence>
<gene>
    <name evidence="16" type="primary">LOC100903123</name>
</gene>
<dbReference type="Proteomes" id="UP000694867">
    <property type="component" value="Unplaced"/>
</dbReference>
<dbReference type="Gene3D" id="2.10.70.10">
    <property type="entry name" value="Complement Module, domain 1"/>
    <property type="match status" value="14"/>
</dbReference>
<reference evidence="16" key="1">
    <citation type="submission" date="2025-08" db="UniProtKB">
        <authorList>
            <consortium name="RefSeq"/>
        </authorList>
    </citation>
    <scope>IDENTIFICATION</scope>
</reference>
<dbReference type="FunFam" id="2.10.25.10:FF:000066">
    <property type="entry name" value="FAT atypical cadherin 4"/>
    <property type="match status" value="1"/>
</dbReference>
<dbReference type="PANTHER" id="PTHR46393:SF7">
    <property type="entry name" value="COMPLEMENT C2"/>
    <property type="match status" value="1"/>
</dbReference>
<evidence type="ECO:0000256" key="2">
    <source>
        <dbReference type="ARBA" id="ARBA00022659"/>
    </source>
</evidence>
<dbReference type="GO" id="GO:0032991">
    <property type="term" value="C:protein-containing complex"/>
    <property type="evidence" value="ECO:0007669"/>
    <property type="project" value="UniProtKB-ARBA"/>
</dbReference>
<dbReference type="SMART" id="SM00181">
    <property type="entry name" value="EGF"/>
    <property type="match status" value="7"/>
</dbReference>
<feature type="domain" description="VWFA" evidence="11">
    <location>
        <begin position="1"/>
        <end position="110"/>
    </location>
</feature>
<evidence type="ECO:0000256" key="3">
    <source>
        <dbReference type="ARBA" id="ARBA00022729"/>
    </source>
</evidence>
<dbReference type="InterPro" id="IPR013320">
    <property type="entry name" value="ConA-like_dom_sf"/>
</dbReference>
<dbReference type="Gene3D" id="2.10.25.10">
    <property type="entry name" value="Laminin"/>
    <property type="match status" value="5"/>
</dbReference>
<dbReference type="SUPFAM" id="SSF49899">
    <property type="entry name" value="Concanavalin A-like lectins/glucanases"/>
    <property type="match status" value="1"/>
</dbReference>
<feature type="region of interest" description="Disordered" evidence="9">
    <location>
        <begin position="719"/>
        <end position="739"/>
    </location>
</feature>
<evidence type="ECO:0000256" key="1">
    <source>
        <dbReference type="ARBA" id="ARBA00022536"/>
    </source>
</evidence>
<dbReference type="PROSITE" id="PS50026">
    <property type="entry name" value="EGF_3"/>
    <property type="match status" value="6"/>
</dbReference>
<feature type="disulfide bond" evidence="7">
    <location>
        <begin position="1003"/>
        <end position="1012"/>
    </location>
</feature>
<feature type="domain" description="Sushi" evidence="13">
    <location>
        <begin position="1756"/>
        <end position="1819"/>
    </location>
</feature>
<dbReference type="SMART" id="SM00032">
    <property type="entry name" value="CCP"/>
    <property type="match status" value="17"/>
</dbReference>
<dbReference type="Pfam" id="PF00354">
    <property type="entry name" value="Pentaxin"/>
    <property type="match status" value="1"/>
</dbReference>
<dbReference type="Pfam" id="PF00084">
    <property type="entry name" value="Sushi"/>
    <property type="match status" value="12"/>
</dbReference>
<feature type="domain" description="EGF-like" evidence="10">
    <location>
        <begin position="938"/>
        <end position="974"/>
    </location>
</feature>
<feature type="disulfide bond" evidence="7">
    <location>
        <begin position="1081"/>
        <end position="1090"/>
    </location>
</feature>
<feature type="domain" description="Sushi" evidence="13">
    <location>
        <begin position="287"/>
        <end position="346"/>
    </location>
</feature>
<dbReference type="InterPro" id="IPR018097">
    <property type="entry name" value="EGF_Ca-bd_CS"/>
</dbReference>
<dbReference type="SUPFAM" id="SSF57535">
    <property type="entry name" value="Complement control module/SCR domain"/>
    <property type="match status" value="14"/>
</dbReference>
<keyword evidence="4" id="KW-0677">Repeat</keyword>
<dbReference type="PROSITE" id="PS50825">
    <property type="entry name" value="HYR"/>
    <property type="match status" value="2"/>
</dbReference>
<dbReference type="SMART" id="SM01411">
    <property type="entry name" value="Ephrin_rec_like"/>
    <property type="match status" value="4"/>
</dbReference>
<feature type="disulfide bond" evidence="8">
    <location>
        <begin position="1964"/>
        <end position="1991"/>
    </location>
</feature>
<feature type="domain" description="Sushi" evidence="13">
    <location>
        <begin position="227"/>
        <end position="286"/>
    </location>
</feature>
<keyword evidence="6" id="KW-0325">Glycoprotein</keyword>
<dbReference type="PROSITE" id="PS01186">
    <property type="entry name" value="EGF_2"/>
    <property type="match status" value="3"/>
</dbReference>
<dbReference type="CDD" id="cd00054">
    <property type="entry name" value="EGF_CA"/>
    <property type="match status" value="4"/>
</dbReference>
<proteinExistence type="predicted"/>
<evidence type="ECO:0000313" key="16">
    <source>
        <dbReference type="RefSeq" id="XP_028967100.1"/>
    </source>
</evidence>
<dbReference type="KEGG" id="goe:100903123"/>
<dbReference type="InterPro" id="IPR000152">
    <property type="entry name" value="EGF-type_Asp/Asn_hydroxyl_site"/>
</dbReference>
<feature type="disulfide bond" evidence="8">
    <location>
        <begin position="317"/>
        <end position="344"/>
    </location>
</feature>
<dbReference type="Pfam" id="PF00092">
    <property type="entry name" value="VWA"/>
    <property type="match status" value="1"/>
</dbReference>
<feature type="domain" description="Sushi" evidence="13">
    <location>
        <begin position="1874"/>
        <end position="1934"/>
    </location>
</feature>
<evidence type="ECO:0000256" key="8">
    <source>
        <dbReference type="PROSITE-ProRule" id="PRU00302"/>
    </source>
</evidence>
<dbReference type="InterPro" id="IPR002035">
    <property type="entry name" value="VWF_A"/>
</dbReference>
<feature type="domain" description="Sushi" evidence="13">
    <location>
        <begin position="1627"/>
        <end position="1687"/>
    </location>
</feature>
<sequence length="2190" mass="239744">MSELAQVNYSGGLTFTLGAMKVADKVLKSSPRRVQQVVFLVTDGYSNGGDPKPIARRLKADGVTVFTFGIKNGNIKELQEMATSSLEHCFIVNSFEEFDALARRALHEDLSVGEYEILPMSQCASLCPEGRFCCHPGARCACGTNSGYFNCLCPPGHYGSGLRGECKPCPGGTYQAAFVHGGIEECVPCPGPHQTSPAASRSREKCSCMKGYTSVVVAGTNITCMPVRCPPLEAPLNGFLVNDHCESVFNAACGVACDTGYNLTGSSILVCKENGRWKGALPQCQKRKCQELSAPKNGEIRCTTKSYQFETECEFTCKEGFFLVGSRRRKCLAVAHWDGLPASCRRIYCPPLVAPQNGRVFPPSCNGTKALFGDQCRYRCQEGHRLTGPASRECIYPGVWSDRETMTRCIDTEPPSIECPDDILVPTEEGEPYATVDFSLPSTQDNSGFHEITLTVAPAVEPPLPFFVGETNITYTATDSQGNKNSCTFSVTVLDEEAPSVDRCDSPAVSVSSDGRGAQVDWEEPLFSDNSQEDVFIWSSHKPGQYFPIGNTRVTYVATDNSGNNVTCHFEVDVKANQCEPSFSISNGALDCTEEARSTVCAVRCNQGFLLLPGQQNELRCSNGDWDFDGIPTCAQLSKFDHSFTQEKFSRTAEAPASSPNTDTLLECTNEFLMEQLSFRLGKNITVRQIRKCRQKPRCLRENLMVICELAQLTLIPGGGSSRKRREAPEGPDRDDDLDLDDVLHSMDDMMSSVRYGLSQRNHSFHSLCPLGWIHVDHRSCVQCPGGMFHNFLQRTCTPCPIGTYQFKGGQLSCEICPNHTSTAEKSSKSKNDCKPQCVPGMFSKTNGVIPCETCLLGEYQPEYGSNSCQKCPAGMTTLKRRSFQLRDCKHTCEPNTVSRFGVSPCTPCPPGYHQPLEGQKGCIPENEVSQNSTNFLPFNACFSSPCKNGASCSPINKHFTCICLPGFAGSFCEKRIDQCAQMPCGPNATCILHETSGFTCLCPTGLRGERCDKDVDECLNGACQNGATCINLYGTFQCICATGFDGPTCAVDVDECQGFSVRCHNGGRCVNTFGSFRCECLSEFAGEYCDRSSCGCRNGGNCTPVGRCACPSGFWGKRCQYPSTLSYCNSIFPCFNGGSCVDIEPERFVCNCLPGTTGYFCEERIAEDFVLNFIGNTTSDSVRLGIPHGNEALREFTVCLWLRSNDTENYGTPFSYASGDKDNLITITDYSGLVFYVNNRHVISDIKIIDNRWHHLCLAWNVSGNYAVFADTRILLEGRNLSSGHAIPSNGTLILGQEQDLPGTGFARMESYAGYITNVYMWNKWLSSNEIYLLFSDCSLPVHEAIAPKHLIVSWGDFRYGVRGNVKIEESNFCKPCNLPETIQNGYTISNGQDTGAKTQWHCDPNFERIGRQEATCLKISEWSSPKPVCVGRYCNIARIPGGYSDPQDLAAVGQVVSFRCNENHLQRGPSSALCLPTTRLNVSDYAECISGADSAAPTIIQCITEEEQISQRKLRLTRNTYQNTTVEKFDCQPGFRIEGLASRWCNPSGWSSPLPFCHPVVCHQLKLRPPATVTYSDWVSVSSKATVHCPFGFKLRGSSAISFECDPLGMWQPADRTADVFCSPIECGELPRFENAGSIPPNVTHHVGSTVKVACKQGFEPLLDVRLICLQTGKWSEPTIDVCQPVQCSFFQLPAIEGASITLFNASTTYNSIAELNCQPGFRNTTPSVSFVCDSTGSWKRLREQFPEFGCRPVNCPHPRHPPNGRAHYSQRGVGASVQFSCHSGFSLNDDFAEGSQCLEIGTWSVGAEHLSAVCERKRSCPELAAPFNGFMALLETKANFSCDRGYQLVGSSKLRCADGVWSDEVPECQPQRCTHESEGGLSLENGIFSPTRGAIGDRVEVTCRSGYALQGDSSWLCQNNASWTGTSSCVEITCEQPEDSSSAATASFKDYKYGSSIDYSCNHGHVLVGSRVRVCLDSGRWSAPAPTCKLVNCPPIDEENSLLTYEPYNSTLFGTNVTIQCVDPSHVLTGQARSTCNEKGIWEPILGSCAKPKKPYCPPSVPSRVRVTTNGQIYRFACDEVGTKLVGSSEVDCSEGAKLEDFREPKCVRLTACPKMGAPYNGNVVVHTKQPGSDGSRNAWAGDEATVICQPGFKLVESESPIVYSINRGVSTCQNDGSWSHVFRCIK</sequence>
<protein>
    <submittedName>
        <fullName evidence="16">Sushi, von Willebrand factor type A, EGF and pentraxin domain-containing protein 1-like</fullName>
    </submittedName>
</protein>
<dbReference type="InterPro" id="IPR000742">
    <property type="entry name" value="EGF"/>
</dbReference>
<dbReference type="InterPro" id="IPR001881">
    <property type="entry name" value="EGF-like_Ca-bd_dom"/>
</dbReference>
<dbReference type="InterPro" id="IPR035976">
    <property type="entry name" value="Sushi/SCR/CCP_sf"/>
</dbReference>
<dbReference type="PROSITE" id="PS51828">
    <property type="entry name" value="PTX_2"/>
    <property type="match status" value="1"/>
</dbReference>
<dbReference type="CDD" id="cd00033">
    <property type="entry name" value="CCP"/>
    <property type="match status" value="11"/>
</dbReference>
<feature type="domain" description="EGF-like" evidence="10">
    <location>
        <begin position="1053"/>
        <end position="1091"/>
    </location>
</feature>
<feature type="domain" description="EGF-like" evidence="10">
    <location>
        <begin position="1015"/>
        <end position="1051"/>
    </location>
</feature>
<dbReference type="Gene3D" id="2.60.120.200">
    <property type="match status" value="1"/>
</dbReference>
<feature type="disulfide bond" evidence="8">
    <location>
        <begin position="1996"/>
        <end position="2039"/>
    </location>
</feature>
<feature type="domain" description="Sushi" evidence="13">
    <location>
        <begin position="1994"/>
        <end position="2054"/>
    </location>
</feature>